<accession>A0A4Y2JZJ6</accession>
<reference evidence="2 3" key="1">
    <citation type="journal article" date="2019" name="Sci. Rep.">
        <title>Orb-weaving spider Araneus ventricosus genome elucidates the spidroin gene catalogue.</title>
        <authorList>
            <person name="Kono N."/>
            <person name="Nakamura H."/>
            <person name="Ohtoshi R."/>
            <person name="Moran D.A.P."/>
            <person name="Shinohara A."/>
            <person name="Yoshida Y."/>
            <person name="Fujiwara M."/>
            <person name="Mori M."/>
            <person name="Tomita M."/>
            <person name="Arakawa K."/>
        </authorList>
    </citation>
    <scope>NUCLEOTIDE SEQUENCE [LARGE SCALE GENOMIC DNA]</scope>
</reference>
<protein>
    <submittedName>
        <fullName evidence="2">Uncharacterized protein</fullName>
    </submittedName>
</protein>
<feature type="compositionally biased region" description="Low complexity" evidence="1">
    <location>
        <begin position="83"/>
        <end position="95"/>
    </location>
</feature>
<keyword evidence="3" id="KW-1185">Reference proteome</keyword>
<evidence type="ECO:0000313" key="2">
    <source>
        <dbReference type="EMBL" id="GBM94672.1"/>
    </source>
</evidence>
<gene>
    <name evidence="2" type="ORF">AVEN_1793_1</name>
</gene>
<dbReference type="EMBL" id="BGPR01003991">
    <property type="protein sequence ID" value="GBM94672.1"/>
    <property type="molecule type" value="Genomic_DNA"/>
</dbReference>
<dbReference type="Proteomes" id="UP000499080">
    <property type="component" value="Unassembled WGS sequence"/>
</dbReference>
<feature type="region of interest" description="Disordered" evidence="1">
    <location>
        <begin position="83"/>
        <end position="107"/>
    </location>
</feature>
<organism evidence="2 3">
    <name type="scientific">Araneus ventricosus</name>
    <name type="common">Orbweaver spider</name>
    <name type="synonym">Epeira ventricosa</name>
    <dbReference type="NCBI Taxonomy" id="182803"/>
    <lineage>
        <taxon>Eukaryota</taxon>
        <taxon>Metazoa</taxon>
        <taxon>Ecdysozoa</taxon>
        <taxon>Arthropoda</taxon>
        <taxon>Chelicerata</taxon>
        <taxon>Arachnida</taxon>
        <taxon>Araneae</taxon>
        <taxon>Araneomorphae</taxon>
        <taxon>Entelegynae</taxon>
        <taxon>Araneoidea</taxon>
        <taxon>Araneidae</taxon>
        <taxon>Araneus</taxon>
    </lineage>
</organism>
<evidence type="ECO:0000313" key="3">
    <source>
        <dbReference type="Proteomes" id="UP000499080"/>
    </source>
</evidence>
<dbReference type="AlphaFoldDB" id="A0A4Y2JZJ6"/>
<evidence type="ECO:0000256" key="1">
    <source>
        <dbReference type="SAM" id="MobiDB-lite"/>
    </source>
</evidence>
<feature type="region of interest" description="Disordered" evidence="1">
    <location>
        <begin position="47"/>
        <end position="68"/>
    </location>
</feature>
<proteinExistence type="predicted"/>
<comment type="caution">
    <text evidence="2">The sequence shown here is derived from an EMBL/GenBank/DDBJ whole genome shotgun (WGS) entry which is preliminary data.</text>
</comment>
<sequence>MAKDIFFVSVGCLHLGYTAVKIYQAFNGDLPSFSSVSGYIRNTFQAKQTEMPQSAEPDSKMKTSDDISLDDCEPSIAEFVPESLNANNSENNLSNDSTPGISRPPLSRRAQAIQTTMTMKSKRWLQEQTKKDGDSLVFRSAANYRYAKRFGLNAKLAPPQKKRY</sequence>
<name>A0A4Y2JZJ6_ARAVE</name>